<protein>
    <submittedName>
        <fullName evidence="1">Uncharacterized protein</fullName>
    </submittedName>
</protein>
<gene>
    <name evidence="1" type="ORF">IEO70_02765</name>
</gene>
<proteinExistence type="predicted"/>
<dbReference type="AlphaFoldDB" id="A0A927H9V1"/>
<keyword evidence="2" id="KW-1185">Reference proteome</keyword>
<name>A0A927H9V1_9BACI</name>
<evidence type="ECO:0000313" key="2">
    <source>
        <dbReference type="Proteomes" id="UP000602076"/>
    </source>
</evidence>
<reference evidence="1" key="1">
    <citation type="submission" date="2020-09" db="EMBL/GenBank/DDBJ databases">
        <title>Bacillus faecalis sp. nov., a moderately halophilic bacterium isolated from cow faeces.</title>
        <authorList>
            <person name="Jiang L."/>
            <person name="Lee J."/>
        </authorList>
    </citation>
    <scope>NUCLEOTIDE SEQUENCE</scope>
    <source>
        <strain evidence="1">AGMB 02131</strain>
    </source>
</reference>
<sequence>MLEAEIGKQLIWVNRSSHLFHPDDAALIEQYLIQFVISVRDLRWQ</sequence>
<dbReference type="RefSeq" id="WP_190996809.1">
    <property type="nucleotide sequence ID" value="NZ_JACXSI010000004.1"/>
</dbReference>
<accession>A0A927H9V1</accession>
<dbReference type="Proteomes" id="UP000602076">
    <property type="component" value="Unassembled WGS sequence"/>
</dbReference>
<organism evidence="1 2">
    <name type="scientific">Peribacillus faecalis</name>
    <dbReference type="NCBI Taxonomy" id="2772559"/>
    <lineage>
        <taxon>Bacteria</taxon>
        <taxon>Bacillati</taxon>
        <taxon>Bacillota</taxon>
        <taxon>Bacilli</taxon>
        <taxon>Bacillales</taxon>
        <taxon>Bacillaceae</taxon>
        <taxon>Peribacillus</taxon>
    </lineage>
</organism>
<dbReference type="EMBL" id="JACXSI010000004">
    <property type="protein sequence ID" value="MBD3107274.1"/>
    <property type="molecule type" value="Genomic_DNA"/>
</dbReference>
<evidence type="ECO:0000313" key="1">
    <source>
        <dbReference type="EMBL" id="MBD3107274.1"/>
    </source>
</evidence>
<comment type="caution">
    <text evidence="1">The sequence shown here is derived from an EMBL/GenBank/DDBJ whole genome shotgun (WGS) entry which is preliminary data.</text>
</comment>